<dbReference type="AlphaFoldDB" id="A0A4Q9N1B3"/>
<dbReference type="EMBL" id="ML143389">
    <property type="protein sequence ID" value="TBU34249.1"/>
    <property type="molecule type" value="Genomic_DNA"/>
</dbReference>
<evidence type="ECO:0000313" key="1">
    <source>
        <dbReference type="EMBL" id="TBU34249.1"/>
    </source>
</evidence>
<accession>A0A4Q9N1B3</accession>
<organism evidence="1">
    <name type="scientific">Dichomitus squalens</name>
    <dbReference type="NCBI Taxonomy" id="114155"/>
    <lineage>
        <taxon>Eukaryota</taxon>
        <taxon>Fungi</taxon>
        <taxon>Dikarya</taxon>
        <taxon>Basidiomycota</taxon>
        <taxon>Agaricomycotina</taxon>
        <taxon>Agaricomycetes</taxon>
        <taxon>Polyporales</taxon>
        <taxon>Polyporaceae</taxon>
        <taxon>Dichomitus</taxon>
    </lineage>
</organism>
<dbReference type="Proteomes" id="UP000292957">
    <property type="component" value="Unassembled WGS sequence"/>
</dbReference>
<protein>
    <submittedName>
        <fullName evidence="1">Uncharacterized protein</fullName>
    </submittedName>
</protein>
<proteinExistence type="predicted"/>
<gene>
    <name evidence="1" type="ORF">BD311DRAFT_747399</name>
</gene>
<reference evidence="1" key="1">
    <citation type="submission" date="2019-01" db="EMBL/GenBank/DDBJ databases">
        <title>Draft genome sequences of three monokaryotic isolates of the white-rot basidiomycete fungus Dichomitus squalens.</title>
        <authorList>
            <consortium name="DOE Joint Genome Institute"/>
            <person name="Lopez S.C."/>
            <person name="Andreopoulos B."/>
            <person name="Pangilinan J."/>
            <person name="Lipzen A."/>
            <person name="Riley R."/>
            <person name="Ahrendt S."/>
            <person name="Ng V."/>
            <person name="Barry K."/>
            <person name="Daum C."/>
            <person name="Grigoriev I.V."/>
            <person name="Hilden K.S."/>
            <person name="Makela M.R."/>
            <person name="de Vries R.P."/>
        </authorList>
    </citation>
    <scope>NUCLEOTIDE SEQUENCE [LARGE SCALE GENOMIC DNA]</scope>
    <source>
        <strain evidence="1">OM18370.1</strain>
    </source>
</reference>
<sequence>MQICRRHRGHGNAVASWVEKRSSKGFDGAINGRSCCKTIIDNTKTETTTTMRARRTQCRTLSLHTFLLSRSVHTKGFCSCLCTPMDPQLVQFVRSLLHASTLVLACFVSSFPHPHVPHLHVPVQSRRRSGMTQSLSISSPTVSFSLSPVLLARRAAFASSCTCPIYHIPSPTAYPSCGATYNHSHYTTPFVRSLRLSSVSTTLPTLFFKT</sequence>
<name>A0A4Q9N1B3_9APHY</name>